<accession>A0A1B6GLN6</accession>
<evidence type="ECO:0008006" key="2">
    <source>
        <dbReference type="Google" id="ProtNLM"/>
    </source>
</evidence>
<gene>
    <name evidence="1" type="ORF">g.2401</name>
</gene>
<dbReference type="EMBL" id="GECZ01006458">
    <property type="protein sequence ID" value="JAS63311.1"/>
    <property type="molecule type" value="Transcribed_RNA"/>
</dbReference>
<proteinExistence type="predicted"/>
<dbReference type="AlphaFoldDB" id="A0A1B6GLN6"/>
<reference evidence="1" key="1">
    <citation type="submission" date="2015-11" db="EMBL/GenBank/DDBJ databases">
        <title>De novo transcriptome assembly of four potential Pierce s Disease insect vectors from Arizona vineyards.</title>
        <authorList>
            <person name="Tassone E.E."/>
        </authorList>
    </citation>
    <scope>NUCLEOTIDE SEQUENCE</scope>
</reference>
<name>A0A1B6GLN6_9HEMI</name>
<evidence type="ECO:0000313" key="1">
    <source>
        <dbReference type="EMBL" id="JAS63311.1"/>
    </source>
</evidence>
<protein>
    <recommendedName>
        <fullName evidence="2">Alkylated DNA repair protein AlkB homologue 8 N-terminal domain-containing protein</fullName>
    </recommendedName>
</protein>
<sequence>MTDQKRNQLNNAGTVFPSVVLEEMIIDEAQFVDYLGVRLDGGLRWSEHIDKHAKQLASNIFVLKNISSLNNILLSKLVYFGLIESLIRYSIILWGSSCKGNLNRIFVLQKRAIRCILKLKPTDLCYVNFKQLQILTVPGIYML</sequence>
<organism evidence="1">
    <name type="scientific">Cuerna arida</name>
    <dbReference type="NCBI Taxonomy" id="1464854"/>
    <lineage>
        <taxon>Eukaryota</taxon>
        <taxon>Metazoa</taxon>
        <taxon>Ecdysozoa</taxon>
        <taxon>Arthropoda</taxon>
        <taxon>Hexapoda</taxon>
        <taxon>Insecta</taxon>
        <taxon>Pterygota</taxon>
        <taxon>Neoptera</taxon>
        <taxon>Paraneoptera</taxon>
        <taxon>Hemiptera</taxon>
        <taxon>Auchenorrhyncha</taxon>
        <taxon>Membracoidea</taxon>
        <taxon>Cicadellidae</taxon>
        <taxon>Cicadellinae</taxon>
        <taxon>Proconiini</taxon>
        <taxon>Cuerna</taxon>
    </lineage>
</organism>